<evidence type="ECO:0000256" key="2">
    <source>
        <dbReference type="ARBA" id="ARBA00005189"/>
    </source>
</evidence>
<evidence type="ECO:0000313" key="12">
    <source>
        <dbReference type="EMBL" id="ONH26400.1"/>
    </source>
</evidence>
<dbReference type="EMBL" id="MOMC01000051">
    <property type="protein sequence ID" value="ONH26400.1"/>
    <property type="molecule type" value="Genomic_DNA"/>
</dbReference>
<dbReference type="GO" id="GO:0051701">
    <property type="term" value="P:biological process involved in interaction with host"/>
    <property type="evidence" value="ECO:0007669"/>
    <property type="project" value="TreeGrafter"/>
</dbReference>
<dbReference type="PANTHER" id="PTHR31650:SF1">
    <property type="entry name" value="WAX ESTER SYNTHASE_DIACYLGLYCEROL ACYLTRANSFERASE 4-RELATED"/>
    <property type="match status" value="1"/>
</dbReference>
<feature type="domain" description="O-acyltransferase WSD1-like N-terminal" evidence="11">
    <location>
        <begin position="49"/>
        <end position="196"/>
    </location>
</feature>
<dbReference type="InterPro" id="IPR045034">
    <property type="entry name" value="O-acyltransferase_WSD1-like"/>
</dbReference>
<dbReference type="Proteomes" id="UP000188929">
    <property type="component" value="Unassembled WGS sequence"/>
</dbReference>
<keyword evidence="5" id="KW-0444">Lipid biosynthesis</keyword>
<organism evidence="12 13">
    <name type="scientific">Pseudofrankia asymbiotica</name>
    <dbReference type="NCBI Taxonomy" id="1834516"/>
    <lineage>
        <taxon>Bacteria</taxon>
        <taxon>Bacillati</taxon>
        <taxon>Actinomycetota</taxon>
        <taxon>Actinomycetes</taxon>
        <taxon>Frankiales</taxon>
        <taxon>Frankiaceae</taxon>
        <taxon>Pseudofrankia</taxon>
    </lineage>
</organism>
<evidence type="ECO:0000256" key="3">
    <source>
        <dbReference type="ARBA" id="ARBA00009587"/>
    </source>
</evidence>
<proteinExistence type="inferred from homology"/>
<evidence type="ECO:0000256" key="7">
    <source>
        <dbReference type="ARBA" id="ARBA00022798"/>
    </source>
</evidence>
<dbReference type="RefSeq" id="WP_076819666.1">
    <property type="nucleotide sequence ID" value="NZ_MOMC01000051.1"/>
</dbReference>
<comment type="pathway">
    <text evidence="2">Lipid metabolism.</text>
</comment>
<comment type="catalytic activity">
    <reaction evidence="10">
        <text>an acyl-CoA + a 1,2-diacyl-sn-glycerol = a triacyl-sn-glycerol + CoA</text>
        <dbReference type="Rhea" id="RHEA:10868"/>
        <dbReference type="ChEBI" id="CHEBI:17815"/>
        <dbReference type="ChEBI" id="CHEBI:57287"/>
        <dbReference type="ChEBI" id="CHEBI:58342"/>
        <dbReference type="ChEBI" id="CHEBI:64615"/>
        <dbReference type="EC" id="2.3.1.20"/>
    </reaction>
</comment>
<keyword evidence="6" id="KW-0808">Transferase</keyword>
<evidence type="ECO:0000259" key="11">
    <source>
        <dbReference type="Pfam" id="PF03007"/>
    </source>
</evidence>
<evidence type="ECO:0000256" key="8">
    <source>
        <dbReference type="ARBA" id="ARBA00023098"/>
    </source>
</evidence>
<keyword evidence="13" id="KW-1185">Reference proteome</keyword>
<evidence type="ECO:0000256" key="5">
    <source>
        <dbReference type="ARBA" id="ARBA00022516"/>
    </source>
</evidence>
<dbReference type="STRING" id="1834516.BL253_24755"/>
<comment type="pathway">
    <text evidence="1">Glycerolipid metabolism; triacylglycerol biosynthesis.</text>
</comment>
<evidence type="ECO:0000313" key="13">
    <source>
        <dbReference type="Proteomes" id="UP000188929"/>
    </source>
</evidence>
<comment type="similarity">
    <text evidence="3">Belongs to the long-chain O-acyltransferase family.</text>
</comment>
<dbReference type="InterPro" id="IPR023213">
    <property type="entry name" value="CAT-like_dom_sf"/>
</dbReference>
<dbReference type="GO" id="GO:0005886">
    <property type="term" value="C:plasma membrane"/>
    <property type="evidence" value="ECO:0007669"/>
    <property type="project" value="TreeGrafter"/>
</dbReference>
<accession>A0A1V2I7M8</accession>
<evidence type="ECO:0000256" key="9">
    <source>
        <dbReference type="ARBA" id="ARBA00023315"/>
    </source>
</evidence>
<dbReference type="GO" id="GO:0071731">
    <property type="term" value="P:response to nitric oxide"/>
    <property type="evidence" value="ECO:0007669"/>
    <property type="project" value="TreeGrafter"/>
</dbReference>
<sequence length="445" mass="48464">MVKKSAGVASRSPETRPLSAGDRAFLHFSRLNPGERLEFGVALYVEDPTLTVAQLRAHVAERLRERPALIERLSRPSSSASRDDTVWELDHELDLDYHVRAEELPAGSGEDGLRTGLDQLAARPLDLDRPLWRLWLLHGHTPDRVAVVFWASHIHQDGKALHLALHLLFGPDSEPATRNLPTFGAPHARDYARTAATLLRGIPRTRQLTSWGGPPRGVARHTWAITELETLRQIARRNAVTINDVFLAATAGALRAWSLPEWKHGSRPIHALMLINLRTPSEGEMLSNFSFGTRIRLPCADPDPLRRLAQVAAETQRAKAGGSLATVLRWVLEKIPAGAPPRLLADAASAGARPKEVALLASNAGTMPGPFSIAGRAVSTLIVMPPLFVDRSYLAVGLLGFGTQVCAGFTASASVPRHAELADLWLAELAALGGPVPVRRPPRRF</sequence>
<comment type="caution">
    <text evidence="12">The sequence shown here is derived from an EMBL/GenBank/DDBJ whole genome shotgun (WGS) entry which is preliminary data.</text>
</comment>
<protein>
    <recommendedName>
        <fullName evidence="4">diacylglycerol O-acyltransferase</fullName>
        <ecNumber evidence="4">2.3.1.20</ecNumber>
    </recommendedName>
</protein>
<keyword evidence="7" id="KW-0319">Glycerol metabolism</keyword>
<dbReference type="GO" id="GO:0006071">
    <property type="term" value="P:glycerol metabolic process"/>
    <property type="evidence" value="ECO:0007669"/>
    <property type="project" value="UniProtKB-KW"/>
</dbReference>
<dbReference type="GO" id="GO:0001666">
    <property type="term" value="P:response to hypoxia"/>
    <property type="evidence" value="ECO:0007669"/>
    <property type="project" value="TreeGrafter"/>
</dbReference>
<dbReference type="GO" id="GO:0019432">
    <property type="term" value="P:triglyceride biosynthetic process"/>
    <property type="evidence" value="ECO:0007669"/>
    <property type="project" value="UniProtKB-UniPathway"/>
</dbReference>
<dbReference type="UniPathway" id="UPA00282"/>
<evidence type="ECO:0000256" key="1">
    <source>
        <dbReference type="ARBA" id="ARBA00004771"/>
    </source>
</evidence>
<dbReference type="EC" id="2.3.1.20" evidence="4"/>
<dbReference type="Pfam" id="PF03007">
    <property type="entry name" value="WS_DGAT_cat"/>
    <property type="match status" value="1"/>
</dbReference>
<evidence type="ECO:0000256" key="6">
    <source>
        <dbReference type="ARBA" id="ARBA00022679"/>
    </source>
</evidence>
<keyword evidence="9" id="KW-0012">Acyltransferase</keyword>
<dbReference type="SUPFAM" id="SSF52777">
    <property type="entry name" value="CoA-dependent acyltransferases"/>
    <property type="match status" value="2"/>
</dbReference>
<keyword evidence="8" id="KW-0443">Lipid metabolism</keyword>
<dbReference type="InterPro" id="IPR004255">
    <property type="entry name" value="O-acyltransferase_WSD1_N"/>
</dbReference>
<reference evidence="13" key="1">
    <citation type="submission" date="2016-10" db="EMBL/GenBank/DDBJ databases">
        <title>Frankia sp. NRRL B-16386 Genome sequencing.</title>
        <authorList>
            <person name="Ghodhbane-Gtari F."/>
            <person name="Swanson E."/>
            <person name="Gueddou A."/>
            <person name="Hezbri K."/>
            <person name="Ktari K."/>
            <person name="Nouioui I."/>
            <person name="Morris K."/>
            <person name="Simpson S."/>
            <person name="Abebe-Akele F."/>
            <person name="Thomas K."/>
            <person name="Gtari M."/>
            <person name="Tisa L.S."/>
        </authorList>
    </citation>
    <scope>NUCLEOTIDE SEQUENCE [LARGE SCALE GENOMIC DNA]</scope>
    <source>
        <strain evidence="13">NRRL B-16386</strain>
    </source>
</reference>
<gene>
    <name evidence="12" type="ORF">BL253_24755</name>
</gene>
<evidence type="ECO:0000256" key="4">
    <source>
        <dbReference type="ARBA" id="ARBA00013244"/>
    </source>
</evidence>
<name>A0A1V2I7M8_9ACTN</name>
<dbReference type="GO" id="GO:0004144">
    <property type="term" value="F:diacylglycerol O-acyltransferase activity"/>
    <property type="evidence" value="ECO:0007669"/>
    <property type="project" value="UniProtKB-EC"/>
</dbReference>
<dbReference type="Gene3D" id="3.30.559.10">
    <property type="entry name" value="Chloramphenicol acetyltransferase-like domain"/>
    <property type="match status" value="1"/>
</dbReference>
<dbReference type="PANTHER" id="PTHR31650">
    <property type="entry name" value="O-ACYLTRANSFERASE (WSD1-LIKE) FAMILY PROTEIN"/>
    <property type="match status" value="1"/>
</dbReference>
<dbReference type="AlphaFoldDB" id="A0A1V2I7M8"/>
<evidence type="ECO:0000256" key="10">
    <source>
        <dbReference type="ARBA" id="ARBA00048109"/>
    </source>
</evidence>